<feature type="transmembrane region" description="Helical" evidence="1">
    <location>
        <begin position="48"/>
        <end position="70"/>
    </location>
</feature>
<dbReference type="Pfam" id="PF13386">
    <property type="entry name" value="DsbD_2"/>
    <property type="match status" value="1"/>
</dbReference>
<keyword evidence="1" id="KW-0812">Transmembrane</keyword>
<feature type="transmembrane region" description="Helical" evidence="1">
    <location>
        <begin position="125"/>
        <end position="149"/>
    </location>
</feature>
<evidence type="ECO:0000313" key="3">
    <source>
        <dbReference type="EMBL" id="MDI6451049.1"/>
    </source>
</evidence>
<name>A0AAW6U3J3_9BACT</name>
<dbReference type="InterPro" id="IPR039447">
    <property type="entry name" value="UreH-like_TM_dom"/>
</dbReference>
<feature type="transmembrane region" description="Helical" evidence="1">
    <location>
        <begin position="161"/>
        <end position="185"/>
    </location>
</feature>
<dbReference type="Proteomes" id="UP001431776">
    <property type="component" value="Unassembled WGS sequence"/>
</dbReference>
<sequence length="229" mass="24229">MTWFVLGSALWLGILTSISPCPLASNIAAISFIGRKVGSTRQVFLSGLLYTIGRTAAYLALGVVIMAGLMASGEIARFLQRYLNQILGPALILVGMLLLGLLNVSTSLSFAGQGVQQRASKGGTGWALLLGILFALSFCPVSAGLFFGGLIPLSMANDSRFVLASLYGVGTALPVLVFAFLMAFASQHVGKAFNRLTQIERAVRVITGIVFVVAGLYYSLTYVYGITMT</sequence>
<proteinExistence type="predicted"/>
<evidence type="ECO:0000256" key="1">
    <source>
        <dbReference type="SAM" id="Phobius"/>
    </source>
</evidence>
<reference evidence="3" key="1">
    <citation type="submission" date="2023-05" db="EMBL/GenBank/DDBJ databases">
        <title>Anaerotaeda fermentans gen. nov., sp. nov., a novel anaerobic planctomycete of the new family within the order Sedimentisphaerales isolated from Taman Peninsula, Russia.</title>
        <authorList>
            <person name="Khomyakova M.A."/>
            <person name="Merkel A.Y."/>
            <person name="Slobodkin A.I."/>
        </authorList>
    </citation>
    <scope>NUCLEOTIDE SEQUENCE</scope>
    <source>
        <strain evidence="3">M17dextr</strain>
    </source>
</reference>
<dbReference type="EMBL" id="JASCXX010000027">
    <property type="protein sequence ID" value="MDI6451049.1"/>
    <property type="molecule type" value="Genomic_DNA"/>
</dbReference>
<feature type="domain" description="Urease accessory protein UreH-like transmembrane" evidence="2">
    <location>
        <begin position="9"/>
        <end position="199"/>
    </location>
</feature>
<keyword evidence="1" id="KW-1133">Transmembrane helix</keyword>
<keyword evidence="1" id="KW-0472">Membrane</keyword>
<protein>
    <submittedName>
        <fullName evidence="3">Aromatic aminobenezylarsenical efflux permease ArsG family transporter</fullName>
    </submittedName>
</protein>
<dbReference type="InterPro" id="IPR051790">
    <property type="entry name" value="Cytochrome_c-biogenesis_DsbD"/>
</dbReference>
<dbReference type="PANTHER" id="PTHR31272:SF4">
    <property type="entry name" value="CYTOCHROME C-TYPE BIOGENESIS PROTEIN HI_1454-RELATED"/>
    <property type="match status" value="1"/>
</dbReference>
<dbReference type="PANTHER" id="PTHR31272">
    <property type="entry name" value="CYTOCHROME C-TYPE BIOGENESIS PROTEIN HI_1454-RELATED"/>
    <property type="match status" value="1"/>
</dbReference>
<dbReference type="AlphaFoldDB" id="A0AAW6U3J3"/>
<accession>A0AAW6U3J3</accession>
<dbReference type="NCBIfam" id="NF040495">
    <property type="entry name" value="tranport_ArsG"/>
    <property type="match status" value="1"/>
</dbReference>
<evidence type="ECO:0000313" key="4">
    <source>
        <dbReference type="Proteomes" id="UP001431776"/>
    </source>
</evidence>
<comment type="caution">
    <text evidence="3">The sequence shown here is derived from an EMBL/GenBank/DDBJ whole genome shotgun (WGS) entry which is preliminary data.</text>
</comment>
<feature type="transmembrane region" description="Helical" evidence="1">
    <location>
        <begin position="82"/>
        <end position="105"/>
    </location>
</feature>
<dbReference type="RefSeq" id="WP_349246456.1">
    <property type="nucleotide sequence ID" value="NZ_JASCXX010000027.1"/>
</dbReference>
<keyword evidence="4" id="KW-1185">Reference proteome</keyword>
<gene>
    <name evidence="3" type="ORF">QJ522_18455</name>
</gene>
<organism evidence="3 4">
    <name type="scientific">Anaerobaca lacustris</name>
    <dbReference type="NCBI Taxonomy" id="3044600"/>
    <lineage>
        <taxon>Bacteria</taxon>
        <taxon>Pseudomonadati</taxon>
        <taxon>Planctomycetota</taxon>
        <taxon>Phycisphaerae</taxon>
        <taxon>Sedimentisphaerales</taxon>
        <taxon>Anaerobacaceae</taxon>
        <taxon>Anaerobaca</taxon>
    </lineage>
</organism>
<evidence type="ECO:0000259" key="2">
    <source>
        <dbReference type="Pfam" id="PF13386"/>
    </source>
</evidence>
<feature type="transmembrane region" description="Helical" evidence="1">
    <location>
        <begin position="205"/>
        <end position="225"/>
    </location>
</feature>